<reference evidence="1" key="2">
    <citation type="journal article" date="2015" name="Data Brief">
        <title>Shoot transcriptome of the giant reed, Arundo donax.</title>
        <authorList>
            <person name="Barrero R.A."/>
            <person name="Guerrero F.D."/>
            <person name="Moolhuijzen P."/>
            <person name="Goolsby J.A."/>
            <person name="Tidwell J."/>
            <person name="Bellgard S.E."/>
            <person name="Bellgard M.I."/>
        </authorList>
    </citation>
    <scope>NUCLEOTIDE SEQUENCE</scope>
    <source>
        <tissue evidence="1">Shoot tissue taken approximately 20 cm above the soil surface</tissue>
    </source>
</reference>
<keyword evidence="1" id="KW-0378">Hydrolase</keyword>
<evidence type="ECO:0000313" key="1">
    <source>
        <dbReference type="EMBL" id="JAD81352.1"/>
    </source>
</evidence>
<dbReference type="EMBL" id="GBRH01216543">
    <property type="protein sequence ID" value="JAD81352.1"/>
    <property type="molecule type" value="Transcribed_RNA"/>
</dbReference>
<name>A0A0A9DC64_ARUDO</name>
<dbReference type="AlphaFoldDB" id="A0A0A9DC64"/>
<dbReference type="GO" id="GO:0016787">
    <property type="term" value="F:hydrolase activity"/>
    <property type="evidence" value="ECO:0007669"/>
    <property type="project" value="UniProtKB-KW"/>
</dbReference>
<accession>A0A0A9DC64</accession>
<reference evidence="1" key="1">
    <citation type="submission" date="2014-09" db="EMBL/GenBank/DDBJ databases">
        <authorList>
            <person name="Magalhaes I.L.F."/>
            <person name="Oliveira U."/>
            <person name="Santos F.R."/>
            <person name="Vidigal T.H.D.A."/>
            <person name="Brescovit A.D."/>
            <person name="Santos A.J."/>
        </authorList>
    </citation>
    <scope>NUCLEOTIDE SEQUENCE</scope>
    <source>
        <tissue evidence="1">Shoot tissue taken approximately 20 cm above the soil surface</tissue>
    </source>
</reference>
<organism evidence="1">
    <name type="scientific">Arundo donax</name>
    <name type="common">Giant reed</name>
    <name type="synonym">Donax arundinaceus</name>
    <dbReference type="NCBI Taxonomy" id="35708"/>
    <lineage>
        <taxon>Eukaryota</taxon>
        <taxon>Viridiplantae</taxon>
        <taxon>Streptophyta</taxon>
        <taxon>Embryophyta</taxon>
        <taxon>Tracheophyta</taxon>
        <taxon>Spermatophyta</taxon>
        <taxon>Magnoliopsida</taxon>
        <taxon>Liliopsida</taxon>
        <taxon>Poales</taxon>
        <taxon>Poaceae</taxon>
        <taxon>PACMAD clade</taxon>
        <taxon>Arundinoideae</taxon>
        <taxon>Arundineae</taxon>
        <taxon>Arundo</taxon>
    </lineage>
</organism>
<proteinExistence type="predicted"/>
<sequence>MNFAYRLLTKSNETFIEMGIIIEYNSSNRRCITKIWYHGSSSLYLTYHCLRASVSFQTFPADPRTTITVS</sequence>
<protein>
    <submittedName>
        <fullName evidence="1">Similar to haloacid dehalogenase-like hydrolase family protein</fullName>
    </submittedName>
</protein>